<dbReference type="Proteomes" id="UP000828390">
    <property type="component" value="Unassembled WGS sequence"/>
</dbReference>
<reference evidence="2" key="2">
    <citation type="submission" date="2020-11" db="EMBL/GenBank/DDBJ databases">
        <authorList>
            <person name="McCartney M.A."/>
            <person name="Auch B."/>
            <person name="Kono T."/>
            <person name="Mallez S."/>
            <person name="Becker A."/>
            <person name="Gohl D.M."/>
            <person name="Silverstein K.A.T."/>
            <person name="Koren S."/>
            <person name="Bechman K.B."/>
            <person name="Herman A."/>
            <person name="Abrahante J.E."/>
            <person name="Garbe J."/>
        </authorList>
    </citation>
    <scope>NUCLEOTIDE SEQUENCE</scope>
    <source>
        <strain evidence="2">Duluth1</strain>
        <tissue evidence="2">Whole animal</tissue>
    </source>
</reference>
<keyword evidence="3" id="KW-1185">Reference proteome</keyword>
<proteinExistence type="predicted"/>
<reference evidence="2" key="1">
    <citation type="journal article" date="2019" name="bioRxiv">
        <title>The Genome of the Zebra Mussel, Dreissena polymorpha: A Resource for Invasive Species Research.</title>
        <authorList>
            <person name="McCartney M.A."/>
            <person name="Auch B."/>
            <person name="Kono T."/>
            <person name="Mallez S."/>
            <person name="Zhang Y."/>
            <person name="Obille A."/>
            <person name="Becker A."/>
            <person name="Abrahante J.E."/>
            <person name="Garbe J."/>
            <person name="Badalamenti J.P."/>
            <person name="Herman A."/>
            <person name="Mangelson H."/>
            <person name="Liachko I."/>
            <person name="Sullivan S."/>
            <person name="Sone E.D."/>
            <person name="Koren S."/>
            <person name="Silverstein K.A.T."/>
            <person name="Beckman K.B."/>
            <person name="Gohl D.M."/>
        </authorList>
    </citation>
    <scope>NUCLEOTIDE SEQUENCE</scope>
    <source>
        <strain evidence="2">Duluth1</strain>
        <tissue evidence="2">Whole animal</tissue>
    </source>
</reference>
<dbReference type="AlphaFoldDB" id="A0A9D4JEJ1"/>
<feature type="region of interest" description="Disordered" evidence="1">
    <location>
        <begin position="141"/>
        <end position="202"/>
    </location>
</feature>
<evidence type="ECO:0000313" key="3">
    <source>
        <dbReference type="Proteomes" id="UP000828390"/>
    </source>
</evidence>
<evidence type="ECO:0000313" key="2">
    <source>
        <dbReference type="EMBL" id="KAH3804892.1"/>
    </source>
</evidence>
<organism evidence="2 3">
    <name type="scientific">Dreissena polymorpha</name>
    <name type="common">Zebra mussel</name>
    <name type="synonym">Mytilus polymorpha</name>
    <dbReference type="NCBI Taxonomy" id="45954"/>
    <lineage>
        <taxon>Eukaryota</taxon>
        <taxon>Metazoa</taxon>
        <taxon>Spiralia</taxon>
        <taxon>Lophotrochozoa</taxon>
        <taxon>Mollusca</taxon>
        <taxon>Bivalvia</taxon>
        <taxon>Autobranchia</taxon>
        <taxon>Heteroconchia</taxon>
        <taxon>Euheterodonta</taxon>
        <taxon>Imparidentia</taxon>
        <taxon>Neoheterodontei</taxon>
        <taxon>Myida</taxon>
        <taxon>Dreissenoidea</taxon>
        <taxon>Dreissenidae</taxon>
        <taxon>Dreissena</taxon>
    </lineage>
</organism>
<feature type="compositionally biased region" description="Basic and acidic residues" evidence="1">
    <location>
        <begin position="150"/>
        <end position="194"/>
    </location>
</feature>
<gene>
    <name evidence="2" type="ORF">DPMN_133184</name>
</gene>
<sequence length="202" mass="22126">MMICDCQAHTFQILVPANGIASGAGAVGLSTAFCIQDALPGRKPLRRRHLPADDETHVTLTLSREAENGRRKTTTGEAWSGVITPKKGVGLGLGLVLQQPRAEKYAQSGIVIRIHHSPNVIVVSVAGVVIVHESRSGKAGLNAWTTQTDRPADRQTGRQTDRQTDRQTCERQTTERQTGRQPDRQTVRQIDKHTVRQTGRQA</sequence>
<name>A0A9D4JEJ1_DREPO</name>
<accession>A0A9D4JEJ1</accession>
<comment type="caution">
    <text evidence="2">The sequence shown here is derived from an EMBL/GenBank/DDBJ whole genome shotgun (WGS) entry which is preliminary data.</text>
</comment>
<protein>
    <submittedName>
        <fullName evidence="2">Uncharacterized protein</fullName>
    </submittedName>
</protein>
<evidence type="ECO:0000256" key="1">
    <source>
        <dbReference type="SAM" id="MobiDB-lite"/>
    </source>
</evidence>
<dbReference type="EMBL" id="JAIWYP010000006">
    <property type="protein sequence ID" value="KAH3804892.1"/>
    <property type="molecule type" value="Genomic_DNA"/>
</dbReference>